<dbReference type="Proteomes" id="UP000594262">
    <property type="component" value="Unplaced"/>
</dbReference>
<dbReference type="OrthoDB" id="5980337at2759"/>
<organism evidence="1 2">
    <name type="scientific">Clytia hemisphaerica</name>
    <dbReference type="NCBI Taxonomy" id="252671"/>
    <lineage>
        <taxon>Eukaryota</taxon>
        <taxon>Metazoa</taxon>
        <taxon>Cnidaria</taxon>
        <taxon>Hydrozoa</taxon>
        <taxon>Hydroidolina</taxon>
        <taxon>Leptothecata</taxon>
        <taxon>Obeliida</taxon>
        <taxon>Clytiidae</taxon>
        <taxon>Clytia</taxon>
    </lineage>
</organism>
<evidence type="ECO:0000313" key="2">
    <source>
        <dbReference type="Proteomes" id="UP000594262"/>
    </source>
</evidence>
<proteinExistence type="predicted"/>
<accession>A0A7M5UZ29</accession>
<dbReference type="AlphaFoldDB" id="A0A7M5UZ29"/>
<protein>
    <recommendedName>
        <fullName evidence="3">DUF3987 domain-containing protein</fullName>
    </recommendedName>
</protein>
<keyword evidence="2" id="KW-1185">Reference proteome</keyword>
<sequence length="504" mass="57062">MARSIKNQSDETWAVLLQRFIQSDIKWETILSQNLLNFIRVKSTAVGTNVSYFFLSFLTTISYMCSVKKSCIELSETHRINFNLFSIFVGPPTSAKSPAFKYAVNDALKNITDLNLFTSSTPSALTKKLAVHNRGFIINSEISSYLLKMHKNDDDNSDGNAQVLCKLFSGEKHEMAYATEQTRVIEENCSFCILGSTQVSNMAKIFSLIDNGDGLIDRFLVYVPSSLRPLPEERDNAINELQRLNPKSPEDIYEAINSWDFDNPPQFYFEDEALMAFRQDETAYIKEYNRCLLNGIPTSKSKRAEFIPKIAALLHISEKMFQIAAGNVEGPIAEAITLDSLQKAITLVDLLEEQKRFFTNIVQEISTEERRVKTKSQPTPQDIKKAILLTSGPVVTLRTFSHYAPNDLRKSILKHEFVLACNLLQAEELGRLVTIISPGNFAKSQVFIKSSNLPRDFNMVDHAEYNRKRLLSISKKSLATSIREVLTQQYGNETGNEKITRLSN</sequence>
<evidence type="ECO:0000313" key="1">
    <source>
        <dbReference type="EnsemblMetazoa" id="CLYHEMP008403.3"/>
    </source>
</evidence>
<dbReference type="Pfam" id="PF13148">
    <property type="entry name" value="DUF3987"/>
    <property type="match status" value="1"/>
</dbReference>
<dbReference type="InterPro" id="IPR025048">
    <property type="entry name" value="DUF3987"/>
</dbReference>
<reference evidence="1" key="1">
    <citation type="submission" date="2021-01" db="UniProtKB">
        <authorList>
            <consortium name="EnsemblMetazoa"/>
        </authorList>
    </citation>
    <scope>IDENTIFICATION</scope>
</reference>
<evidence type="ECO:0008006" key="3">
    <source>
        <dbReference type="Google" id="ProtNLM"/>
    </source>
</evidence>
<name>A0A7M5UZ29_9CNID</name>
<dbReference type="EnsemblMetazoa" id="CLYHEMT008403.3">
    <property type="protein sequence ID" value="CLYHEMP008403.3"/>
    <property type="gene ID" value="CLYHEMG008403"/>
</dbReference>